<dbReference type="Pfam" id="PF04142">
    <property type="entry name" value="Nuc_sug_transp"/>
    <property type="match status" value="1"/>
</dbReference>
<proteinExistence type="predicted"/>
<evidence type="ECO:0000256" key="3">
    <source>
        <dbReference type="ARBA" id="ARBA00022692"/>
    </source>
</evidence>
<evidence type="ECO:0000256" key="2">
    <source>
        <dbReference type="ARBA" id="ARBA00022597"/>
    </source>
</evidence>
<feature type="transmembrane region" description="Helical" evidence="6">
    <location>
        <begin position="98"/>
        <end position="118"/>
    </location>
</feature>
<keyword evidence="4 6" id="KW-1133">Transmembrane helix</keyword>
<gene>
    <name evidence="7" type="ORF">NEMVEDRAFT_v1g96678</name>
</gene>
<name>A7RX28_NEMVE</name>
<dbReference type="eggNOG" id="KOG2234">
    <property type="taxonomic scope" value="Eukaryota"/>
</dbReference>
<dbReference type="HOGENOM" id="CLU_024645_5_2_1"/>
<keyword evidence="8" id="KW-1185">Reference proteome</keyword>
<evidence type="ECO:0000313" key="7">
    <source>
        <dbReference type="EMBL" id="EDO43955.1"/>
    </source>
</evidence>
<dbReference type="GO" id="GO:0015165">
    <property type="term" value="F:pyrimidine nucleotide-sugar transmembrane transporter activity"/>
    <property type="evidence" value="ECO:0007669"/>
    <property type="project" value="InterPro"/>
</dbReference>
<feature type="transmembrane region" description="Helical" evidence="6">
    <location>
        <begin position="188"/>
        <end position="205"/>
    </location>
</feature>
<keyword evidence="5 6" id="KW-0472">Membrane</keyword>
<evidence type="ECO:0000256" key="6">
    <source>
        <dbReference type="SAM" id="Phobius"/>
    </source>
</evidence>
<feature type="transmembrane region" description="Helical" evidence="6">
    <location>
        <begin position="28"/>
        <end position="45"/>
    </location>
</feature>
<evidence type="ECO:0000256" key="4">
    <source>
        <dbReference type="ARBA" id="ARBA00022989"/>
    </source>
</evidence>
<dbReference type="PhylomeDB" id="A7RX28"/>
<feature type="non-terminal residue" evidence="7">
    <location>
        <position position="1"/>
    </location>
</feature>
<dbReference type="KEGG" id="nve:5515853"/>
<protein>
    <submittedName>
        <fullName evidence="7">Uncharacterized protein</fullName>
    </submittedName>
</protein>
<dbReference type="Proteomes" id="UP000001593">
    <property type="component" value="Unassembled WGS sequence"/>
</dbReference>
<dbReference type="EMBL" id="DS469549">
    <property type="protein sequence ID" value="EDO43955.1"/>
    <property type="molecule type" value="Genomic_DNA"/>
</dbReference>
<keyword evidence="3 6" id="KW-0812">Transmembrane</keyword>
<organism evidence="7 8">
    <name type="scientific">Nematostella vectensis</name>
    <name type="common">Starlet sea anemone</name>
    <dbReference type="NCBI Taxonomy" id="45351"/>
    <lineage>
        <taxon>Eukaryota</taxon>
        <taxon>Metazoa</taxon>
        <taxon>Cnidaria</taxon>
        <taxon>Anthozoa</taxon>
        <taxon>Hexacorallia</taxon>
        <taxon>Actiniaria</taxon>
        <taxon>Edwardsiidae</taxon>
        <taxon>Nematostella</taxon>
    </lineage>
</organism>
<dbReference type="PANTHER" id="PTHR10231">
    <property type="entry name" value="NUCLEOTIDE-SUGAR TRANSMEMBRANE TRANSPORTER"/>
    <property type="match status" value="1"/>
</dbReference>
<feature type="transmembrane region" description="Helical" evidence="6">
    <location>
        <begin position="165"/>
        <end position="182"/>
    </location>
</feature>
<evidence type="ECO:0000256" key="5">
    <source>
        <dbReference type="ARBA" id="ARBA00023136"/>
    </source>
</evidence>
<keyword evidence="2" id="KW-0762">Sugar transport</keyword>
<dbReference type="InterPro" id="IPR007271">
    <property type="entry name" value="Nuc_sug_transpt"/>
</dbReference>
<dbReference type="GO" id="GO:0000139">
    <property type="term" value="C:Golgi membrane"/>
    <property type="evidence" value="ECO:0007669"/>
    <property type="project" value="InterPro"/>
</dbReference>
<feature type="transmembrane region" description="Helical" evidence="6">
    <location>
        <begin position="65"/>
        <end position="86"/>
    </location>
</feature>
<dbReference type="NCBIfam" id="TIGR00803">
    <property type="entry name" value="nst"/>
    <property type="match status" value="1"/>
</dbReference>
<accession>A7RX28</accession>
<feature type="transmembrane region" description="Helical" evidence="6">
    <location>
        <begin position="138"/>
        <end position="158"/>
    </location>
</feature>
<reference evidence="7 8" key="1">
    <citation type="journal article" date="2007" name="Science">
        <title>Sea anemone genome reveals ancestral eumetazoan gene repertoire and genomic organization.</title>
        <authorList>
            <person name="Putnam N.H."/>
            <person name="Srivastava M."/>
            <person name="Hellsten U."/>
            <person name="Dirks B."/>
            <person name="Chapman J."/>
            <person name="Salamov A."/>
            <person name="Terry A."/>
            <person name="Shapiro H."/>
            <person name="Lindquist E."/>
            <person name="Kapitonov V.V."/>
            <person name="Jurka J."/>
            <person name="Genikhovich G."/>
            <person name="Grigoriev I.V."/>
            <person name="Lucas S.M."/>
            <person name="Steele R.E."/>
            <person name="Finnerty J.R."/>
            <person name="Technau U."/>
            <person name="Martindale M.Q."/>
            <person name="Rokhsar D.S."/>
        </authorList>
    </citation>
    <scope>NUCLEOTIDE SEQUENCE [LARGE SCALE GENOMIC DNA]</scope>
    <source>
        <strain evidence="8">CH2 X CH6</strain>
    </source>
</reference>
<evidence type="ECO:0000256" key="1">
    <source>
        <dbReference type="ARBA" id="ARBA00004141"/>
    </source>
</evidence>
<dbReference type="AlphaFoldDB" id="A7RX28"/>
<evidence type="ECO:0000313" key="8">
    <source>
        <dbReference type="Proteomes" id="UP000001593"/>
    </source>
</evidence>
<keyword evidence="2" id="KW-0813">Transport</keyword>
<comment type="subcellular location">
    <subcellularLocation>
        <location evidence="1">Membrane</location>
        <topology evidence="1">Multi-pass membrane protein</topology>
    </subcellularLocation>
</comment>
<sequence>QITNQLKIMTTALFSILLLNKSISRKRWFYLLMLMIGVAVVEIELHRKIAAKMNKKEADAASKSFLIGFLSVLAASVISGFAGVFLEKIVKHKSTSLWIMNVHLYSWGVCLGVLGVVLKDGYQISQLGFFYGYDSVVWTVVALASAGGILVSLVLKYASTITKGFATSCAIVLSSLASVIIFGFDPSIYFILGAFLVVFAVILYGI</sequence>
<dbReference type="InParanoid" id="A7RX28"/>